<dbReference type="InterPro" id="IPR003607">
    <property type="entry name" value="HD/PDEase_dom"/>
</dbReference>
<dbReference type="PANTHER" id="PTHR43155:SF2">
    <property type="entry name" value="CYCLIC DI-GMP PHOSPHODIESTERASE PA4108"/>
    <property type="match status" value="1"/>
</dbReference>
<evidence type="ECO:0000313" key="2">
    <source>
        <dbReference type="EMBL" id="GLH66229.1"/>
    </source>
</evidence>
<protein>
    <recommendedName>
        <fullName evidence="1">HD-GYP domain-containing protein</fullName>
    </recommendedName>
</protein>
<dbReference type="RefSeq" id="WP_285606307.1">
    <property type="nucleotide sequence ID" value="NZ_BSDC01000001.1"/>
</dbReference>
<dbReference type="SUPFAM" id="SSF109604">
    <property type="entry name" value="HD-domain/PDEase-like"/>
    <property type="match status" value="1"/>
</dbReference>
<name>A0ABQ5PVP8_9BACT</name>
<comment type="caution">
    <text evidence="2">The sequence shown here is derived from an EMBL/GenBank/DDBJ whole genome shotgun (WGS) entry which is preliminary data.</text>
</comment>
<dbReference type="InterPro" id="IPR006675">
    <property type="entry name" value="HDIG_dom"/>
</dbReference>
<dbReference type="SUPFAM" id="SSF55781">
    <property type="entry name" value="GAF domain-like"/>
    <property type="match status" value="2"/>
</dbReference>
<evidence type="ECO:0000259" key="1">
    <source>
        <dbReference type="PROSITE" id="PS51832"/>
    </source>
</evidence>
<keyword evidence="3" id="KW-1185">Reference proteome</keyword>
<proteinExistence type="predicted"/>
<gene>
    <name evidence="2" type="ORF">GETHED_05930</name>
</gene>
<reference evidence="2" key="1">
    <citation type="journal article" date="2023" name="Antonie Van Leeuwenhoek">
        <title>Mesoterricola silvestris gen. nov., sp. nov., Mesoterricola sediminis sp. nov., Geothrix oryzae sp. nov., Geothrix edaphica sp. nov., Geothrix rubra sp. nov., and Geothrix limicola sp. nov., six novel members of Acidobacteriota isolated from soils.</title>
        <authorList>
            <person name="Itoh H."/>
            <person name="Sugisawa Y."/>
            <person name="Mise K."/>
            <person name="Xu Z."/>
            <person name="Kuniyasu M."/>
            <person name="Ushijima N."/>
            <person name="Kawano K."/>
            <person name="Kobayashi E."/>
            <person name="Shiratori Y."/>
            <person name="Masuda Y."/>
            <person name="Senoo K."/>
        </authorList>
    </citation>
    <scope>NUCLEOTIDE SEQUENCE</scope>
    <source>
        <strain evidence="2">Red802</strain>
    </source>
</reference>
<feature type="domain" description="HD-GYP" evidence="1">
    <location>
        <begin position="402"/>
        <end position="591"/>
    </location>
</feature>
<dbReference type="Pfam" id="PF13487">
    <property type="entry name" value="HD_5"/>
    <property type="match status" value="1"/>
</dbReference>
<dbReference type="Proteomes" id="UP001165044">
    <property type="component" value="Unassembled WGS sequence"/>
</dbReference>
<sequence>MAVSPLILGEALANRCSQVLYRCMEEVGSTKGVLYLRVPGQGAFEVVSFYGWPRGTRPPVSIPEGHPLLIRTQRQRRTYVVNDASESPELSAFGQGGEWPRYLITPVYLQGDWVGLLIQRDRIKGGTFEAERDEPPTLAICGDLVAALKEFHFYGGPRSVPMQPIGPGRVPEGLPTAADLIGEVAPAPERLLPPVPPAVPHARAAGPGVPSTGPSTRERLYGFPGGKSDYTSLPWEADRSLSGWVAPAPVNPERRQGMVPPELRGFFWEIAGLISQILPATAVALWIEDPEEIRPILAFSTLPLSPDLQQQILAHATFHLPAVREPDLRLISRTEMPEVPALTGAFATYMPLLLNETPHGHDLVMVFRLEDHSFSLAEVEAIQQLSRILALHLQEARLHERYHHAFLSVSHRILQSGEGRVPSLRPHSLATARLARNLALMLDLPTEDVEAVSIAALLHDVGLLLLDPQMLAKPTLTGEEMKKVRDHPELAAVFLKDLRFPFDVIRIIRHHHERWDGRGYPEGLRETAIPMGSRIIGLIEAYEVMTSGKGYRRPQGFRQALVELRNEAGTQFDPAVVEAFSELMARKDERA</sequence>
<dbReference type="Gene3D" id="3.30.450.40">
    <property type="match status" value="1"/>
</dbReference>
<dbReference type="NCBIfam" id="TIGR00277">
    <property type="entry name" value="HDIG"/>
    <property type="match status" value="1"/>
</dbReference>
<accession>A0ABQ5PVP8</accession>
<dbReference type="InterPro" id="IPR037522">
    <property type="entry name" value="HD_GYP_dom"/>
</dbReference>
<evidence type="ECO:0000313" key="3">
    <source>
        <dbReference type="Proteomes" id="UP001165044"/>
    </source>
</evidence>
<dbReference type="Gene3D" id="1.10.3210.10">
    <property type="entry name" value="Hypothetical protein af1432"/>
    <property type="match status" value="1"/>
</dbReference>
<dbReference type="PROSITE" id="PS51832">
    <property type="entry name" value="HD_GYP"/>
    <property type="match status" value="1"/>
</dbReference>
<dbReference type="CDD" id="cd00077">
    <property type="entry name" value="HDc"/>
    <property type="match status" value="1"/>
</dbReference>
<dbReference type="InterPro" id="IPR029016">
    <property type="entry name" value="GAF-like_dom_sf"/>
</dbReference>
<dbReference type="EMBL" id="BSDC01000001">
    <property type="protein sequence ID" value="GLH66229.1"/>
    <property type="molecule type" value="Genomic_DNA"/>
</dbReference>
<dbReference type="SMART" id="SM00471">
    <property type="entry name" value="HDc"/>
    <property type="match status" value="1"/>
</dbReference>
<organism evidence="2 3">
    <name type="scientific">Geothrix edaphica</name>
    <dbReference type="NCBI Taxonomy" id="2927976"/>
    <lineage>
        <taxon>Bacteria</taxon>
        <taxon>Pseudomonadati</taxon>
        <taxon>Acidobacteriota</taxon>
        <taxon>Holophagae</taxon>
        <taxon>Holophagales</taxon>
        <taxon>Holophagaceae</taxon>
        <taxon>Geothrix</taxon>
    </lineage>
</organism>
<dbReference type="PANTHER" id="PTHR43155">
    <property type="entry name" value="CYCLIC DI-GMP PHOSPHODIESTERASE PA4108-RELATED"/>
    <property type="match status" value="1"/>
</dbReference>